<dbReference type="Proteomes" id="UP001366060">
    <property type="component" value="Unassembled WGS sequence"/>
</dbReference>
<comment type="caution">
    <text evidence="6">The sequence shown here is derived from an EMBL/GenBank/DDBJ whole genome shotgun (WGS) entry which is preliminary data.</text>
</comment>
<evidence type="ECO:0000313" key="7">
    <source>
        <dbReference type="Proteomes" id="UP001366060"/>
    </source>
</evidence>
<protein>
    <submittedName>
        <fullName evidence="6">Isoprenylcysteine carboxylmethyltransferase family protein</fullName>
        <ecNumber evidence="6">2.1.1.100</ecNumber>
        <ecNumber evidence="6">2.1.1.334</ecNumber>
    </submittedName>
</protein>
<feature type="transmembrane region" description="Helical" evidence="5">
    <location>
        <begin position="131"/>
        <end position="154"/>
    </location>
</feature>
<keyword evidence="4 5" id="KW-0472">Membrane</keyword>
<dbReference type="Gene3D" id="1.20.120.1630">
    <property type="match status" value="1"/>
</dbReference>
<reference evidence="6 7" key="1">
    <citation type="submission" date="2024-02" db="EMBL/GenBank/DDBJ databases">
        <title>Bacteria isolated from the canopy kelp, Nereocystis luetkeana.</title>
        <authorList>
            <person name="Pfister C.A."/>
            <person name="Younker I.T."/>
            <person name="Light S.H."/>
        </authorList>
    </citation>
    <scope>NUCLEOTIDE SEQUENCE [LARGE SCALE GENOMIC DNA]</scope>
    <source>
        <strain evidence="6 7">TI.2.07</strain>
    </source>
</reference>
<keyword evidence="2 5" id="KW-0812">Transmembrane</keyword>
<accession>A0ABU9H7W3</accession>
<dbReference type="RefSeq" id="WP_341626641.1">
    <property type="nucleotide sequence ID" value="NZ_JBAKBA010000002.1"/>
</dbReference>
<dbReference type="EMBL" id="JBAKBA010000002">
    <property type="protein sequence ID" value="MEL0657895.1"/>
    <property type="molecule type" value="Genomic_DNA"/>
</dbReference>
<feature type="transmembrane region" description="Helical" evidence="5">
    <location>
        <begin position="16"/>
        <end position="35"/>
    </location>
</feature>
<gene>
    <name evidence="6" type="ORF">V6255_01985</name>
</gene>
<evidence type="ECO:0000256" key="2">
    <source>
        <dbReference type="ARBA" id="ARBA00022692"/>
    </source>
</evidence>
<dbReference type="PANTHER" id="PTHR12714">
    <property type="entry name" value="PROTEIN-S ISOPRENYLCYSTEINE O-METHYLTRANSFERASE"/>
    <property type="match status" value="1"/>
</dbReference>
<organism evidence="6 7">
    <name type="scientific">Psychromonas arctica</name>
    <dbReference type="NCBI Taxonomy" id="168275"/>
    <lineage>
        <taxon>Bacteria</taxon>
        <taxon>Pseudomonadati</taxon>
        <taxon>Pseudomonadota</taxon>
        <taxon>Gammaproteobacteria</taxon>
        <taxon>Alteromonadales</taxon>
        <taxon>Psychromonadaceae</taxon>
        <taxon>Psychromonas</taxon>
    </lineage>
</organism>
<dbReference type="GO" id="GO:0032259">
    <property type="term" value="P:methylation"/>
    <property type="evidence" value="ECO:0007669"/>
    <property type="project" value="UniProtKB-KW"/>
</dbReference>
<dbReference type="EC" id="2.1.1.334" evidence="6"/>
<name>A0ABU9H7W3_9GAMM</name>
<evidence type="ECO:0000256" key="4">
    <source>
        <dbReference type="ARBA" id="ARBA00023136"/>
    </source>
</evidence>
<feature type="transmembrane region" description="Helical" evidence="5">
    <location>
        <begin position="194"/>
        <end position="217"/>
    </location>
</feature>
<keyword evidence="3 5" id="KW-1133">Transmembrane helix</keyword>
<keyword evidence="6" id="KW-0489">Methyltransferase</keyword>
<dbReference type="PANTHER" id="PTHR12714:SF9">
    <property type="entry name" value="PROTEIN-S-ISOPRENYLCYSTEINE O-METHYLTRANSFERASE"/>
    <property type="match status" value="1"/>
</dbReference>
<sequence length="246" mass="28939">MTFYDSQLDITEFTRFYLAAFYTFVAVFYIVKVLVNKHQNNRPSSEQAGIQLSTRHDSQLSTQHDSQLNTQHNRLRENQKELIFTGERFCSTWWNHMTFRVFRSTIWVVCLARLFFPNVDDYLGLLFLSESFSIVLLGNILLTLGFMMTVIIHFKMGKQWRSGIDPSGPKKLITDGFYKFSRNPMFLSIALSQFAFFLALPSLFSLLCFIIGVIALYRQIQSEETHLLQQFPEQYNIYSTKVRRWL</sequence>
<evidence type="ECO:0000313" key="6">
    <source>
        <dbReference type="EMBL" id="MEL0657895.1"/>
    </source>
</evidence>
<comment type="subcellular location">
    <subcellularLocation>
        <location evidence="1">Endomembrane system</location>
        <topology evidence="1">Multi-pass membrane protein</topology>
    </subcellularLocation>
</comment>
<dbReference type="Pfam" id="PF04191">
    <property type="entry name" value="PEMT"/>
    <property type="match status" value="1"/>
</dbReference>
<dbReference type="GO" id="GO:0004671">
    <property type="term" value="F:protein C-terminal S-isoprenylcysteine carboxyl O-methyltransferase activity"/>
    <property type="evidence" value="ECO:0007669"/>
    <property type="project" value="UniProtKB-EC"/>
</dbReference>
<dbReference type="EC" id="2.1.1.100" evidence="6"/>
<keyword evidence="7" id="KW-1185">Reference proteome</keyword>
<evidence type="ECO:0000256" key="5">
    <source>
        <dbReference type="SAM" id="Phobius"/>
    </source>
</evidence>
<proteinExistence type="predicted"/>
<feature type="transmembrane region" description="Helical" evidence="5">
    <location>
        <begin position="101"/>
        <end position="119"/>
    </location>
</feature>
<evidence type="ECO:0000256" key="1">
    <source>
        <dbReference type="ARBA" id="ARBA00004127"/>
    </source>
</evidence>
<keyword evidence="6" id="KW-0808">Transferase</keyword>
<evidence type="ECO:0000256" key="3">
    <source>
        <dbReference type="ARBA" id="ARBA00022989"/>
    </source>
</evidence>
<dbReference type="InterPro" id="IPR007318">
    <property type="entry name" value="Phopholipid_MeTrfase"/>
</dbReference>